<dbReference type="EMBL" id="LR797270">
    <property type="protein sequence ID" value="CAB4198494.1"/>
    <property type="molecule type" value="Genomic_DNA"/>
</dbReference>
<sequence length="355" mass="38418">MKTLLFILASVLASTAYTQYTTINPDTVCWQSAGSEYQVPNTPSYVYTWTVTAPGILVAGQGTNAIQVDWSLAAPGLITNAITVTATNPNGCVSPPAVLDVFILHIVPTIQPVGPFCETDPCVPLIGAPAGGTWASSGLVNTDFCPTVAAPGINIISYTVTLATCTETATIQALVNPTPVIPQQPNQSVELCDEPQTITYQASGAGAGTTQWIFDSQLFNSSLIALTWSDTGTWQVSQIFTVNGCVSDTMTYSVTVTRCDKLIYYIPNSFTPDGNEFNNTWQPVFTAGFDASGFTCTIYNRWGETIWESHDATEAWDGTYQGLRCPQGLYVWEIQFKHINTADQTRIHGHINLIR</sequence>
<dbReference type="Pfam" id="PF19408">
    <property type="entry name" value="PKD_6"/>
    <property type="match status" value="1"/>
</dbReference>
<reference evidence="2" key="1">
    <citation type="submission" date="2020-04" db="EMBL/GenBank/DDBJ databases">
        <authorList>
            <person name="Chiriac C."/>
            <person name="Salcher M."/>
            <person name="Ghai R."/>
            <person name="Kavagutti S V."/>
        </authorList>
    </citation>
    <scope>NUCLEOTIDE SEQUENCE</scope>
</reference>
<evidence type="ECO:0000313" key="2">
    <source>
        <dbReference type="EMBL" id="CAB4154503.1"/>
    </source>
</evidence>
<accession>A0A6J5N6F9</accession>
<evidence type="ECO:0000259" key="1">
    <source>
        <dbReference type="Pfam" id="PF19408"/>
    </source>
</evidence>
<gene>
    <name evidence="4" type="ORF">UFOVP1307_117</name>
    <name evidence="2" type="ORF">UFOVP651_6</name>
    <name evidence="3" type="ORF">UFOVP902_85</name>
</gene>
<evidence type="ECO:0000313" key="3">
    <source>
        <dbReference type="EMBL" id="CAB4170687.1"/>
    </source>
</evidence>
<evidence type="ECO:0000313" key="4">
    <source>
        <dbReference type="EMBL" id="CAB4198494.1"/>
    </source>
</evidence>
<dbReference type="EMBL" id="LR796625">
    <property type="protein sequence ID" value="CAB4154503.1"/>
    <property type="molecule type" value="Genomic_DNA"/>
</dbReference>
<proteinExistence type="predicted"/>
<dbReference type="InterPro" id="IPR026341">
    <property type="entry name" value="T9SS_type_B"/>
</dbReference>
<dbReference type="Pfam" id="PF13585">
    <property type="entry name" value="CHU_C"/>
    <property type="match status" value="1"/>
</dbReference>
<feature type="domain" description="PKD-like" evidence="1">
    <location>
        <begin position="21"/>
        <end position="93"/>
    </location>
</feature>
<name>A0A6J5N6F9_9CAUD</name>
<dbReference type="NCBIfam" id="TIGR04131">
    <property type="entry name" value="Bac_Flav_CTERM"/>
    <property type="match status" value="1"/>
</dbReference>
<dbReference type="InterPro" id="IPR045829">
    <property type="entry name" value="PKD_6"/>
</dbReference>
<organism evidence="2">
    <name type="scientific">uncultured Caudovirales phage</name>
    <dbReference type="NCBI Taxonomy" id="2100421"/>
    <lineage>
        <taxon>Viruses</taxon>
        <taxon>Duplodnaviria</taxon>
        <taxon>Heunggongvirae</taxon>
        <taxon>Uroviricota</taxon>
        <taxon>Caudoviricetes</taxon>
        <taxon>Peduoviridae</taxon>
        <taxon>Maltschvirus</taxon>
        <taxon>Maltschvirus maltsch</taxon>
    </lineage>
</organism>
<dbReference type="EMBL" id="LR796859">
    <property type="protein sequence ID" value="CAB4170687.1"/>
    <property type="molecule type" value="Genomic_DNA"/>
</dbReference>
<protein>
    <submittedName>
        <fullName evidence="2">Gliding motility-associated, C-terminal domain</fullName>
    </submittedName>
</protein>